<dbReference type="EMBL" id="JAKGBZ010000030">
    <property type="protein sequence ID" value="MCF3947760.1"/>
    <property type="molecule type" value="Genomic_DNA"/>
</dbReference>
<protein>
    <submittedName>
        <fullName evidence="1">Uncharacterized protein</fullName>
    </submittedName>
</protein>
<gene>
    <name evidence="1" type="ORF">L2A60_13835</name>
</gene>
<comment type="caution">
    <text evidence="1">The sequence shown here is derived from an EMBL/GenBank/DDBJ whole genome shotgun (WGS) entry which is preliminary data.</text>
</comment>
<name>A0ABS9DYD9_9PROT</name>
<proteinExistence type="predicted"/>
<evidence type="ECO:0000313" key="2">
    <source>
        <dbReference type="Proteomes" id="UP001521209"/>
    </source>
</evidence>
<accession>A0ABS9DYD9</accession>
<dbReference type="RefSeq" id="WP_235705032.1">
    <property type="nucleotide sequence ID" value="NZ_JAKGBZ010000030.1"/>
</dbReference>
<sequence>MAKPFSEMTPVEAAVNRHRLRHGFDAGWTEDIGVRHLPGREGDVVQAAILDHVNKTMSATNAAHARERALGDTLRRLGLDT</sequence>
<keyword evidence="2" id="KW-1185">Reference proteome</keyword>
<organism evidence="1 2">
    <name type="scientific">Acidiphilium iwatense</name>
    <dbReference type="NCBI Taxonomy" id="768198"/>
    <lineage>
        <taxon>Bacteria</taxon>
        <taxon>Pseudomonadati</taxon>
        <taxon>Pseudomonadota</taxon>
        <taxon>Alphaproteobacteria</taxon>
        <taxon>Acetobacterales</taxon>
        <taxon>Acidocellaceae</taxon>
        <taxon>Acidiphilium</taxon>
    </lineage>
</organism>
<dbReference type="Proteomes" id="UP001521209">
    <property type="component" value="Unassembled WGS sequence"/>
</dbReference>
<evidence type="ECO:0000313" key="1">
    <source>
        <dbReference type="EMBL" id="MCF3947760.1"/>
    </source>
</evidence>
<reference evidence="1 2" key="1">
    <citation type="submission" date="2022-01" db="EMBL/GenBank/DDBJ databases">
        <authorList>
            <person name="Won M."/>
            <person name="Kim S.-J."/>
            <person name="Kwon S.-W."/>
        </authorList>
    </citation>
    <scope>NUCLEOTIDE SEQUENCE [LARGE SCALE GENOMIC DNA]</scope>
    <source>
        <strain evidence="1 2">KCTC 23505</strain>
    </source>
</reference>